<dbReference type="RefSeq" id="WP_244745743.1">
    <property type="nucleotide sequence ID" value="NZ_CP095071.1"/>
</dbReference>
<evidence type="ECO:0000313" key="1">
    <source>
        <dbReference type="EMBL" id="UOQ85645.1"/>
    </source>
</evidence>
<keyword evidence="1" id="KW-0645">Protease</keyword>
<name>A0ABY4GMP3_9BACI</name>
<keyword evidence="1" id="KW-0224">Dipeptidase</keyword>
<dbReference type="EMBL" id="CP095071">
    <property type="protein sequence ID" value="UOQ85645.1"/>
    <property type="molecule type" value="Genomic_DNA"/>
</dbReference>
<dbReference type="EC" id="3.4.13.-" evidence="1"/>
<sequence>MKMWLHDTDFLDQRLHVNYQKWMNSPAQVQCFAIYIPEHVPTEAKFTVAIHMIDIFYERIIKPYRNIHLIQSVTDVESLLPHEKGALLTLEGLDCIGYELYKLRTLIRLGVKMVGMSWNNPNLAVDGIGEPRGCGLTDFGREVIELANQTNTWVDLAHISEHGFDEAVELANHVIVSHGNSRSIMPHQRNLTDQQIKAIVAKDGLIGLTFVRYFVANKFDVNIDDLFKHIRYFLQLGCENHLVFGSDFDGTDQLIDRVNSIEDYRFLQEKMTQAFPNGINKKIQFQNFLAHFPN</sequence>
<evidence type="ECO:0000313" key="2">
    <source>
        <dbReference type="Proteomes" id="UP000831537"/>
    </source>
</evidence>
<dbReference type="Pfam" id="PF01244">
    <property type="entry name" value="Peptidase_M19"/>
    <property type="match status" value="1"/>
</dbReference>
<reference evidence="1 2" key="1">
    <citation type="submission" date="2022-04" db="EMBL/GenBank/DDBJ databases">
        <title>Gracilibacillus sp. isolated from saltern.</title>
        <authorList>
            <person name="Won M."/>
            <person name="Lee C.-M."/>
            <person name="Woen H.-Y."/>
            <person name="Kwon S.-W."/>
        </authorList>
    </citation>
    <scope>NUCLEOTIDE SEQUENCE [LARGE SCALE GENOMIC DNA]</scope>
    <source>
        <strain evidence="1 2">SSPM10-3</strain>
    </source>
</reference>
<accession>A0ABY4GMP3</accession>
<organism evidence="1 2">
    <name type="scientific">Gracilibacillus salinarum</name>
    <dbReference type="NCBI Taxonomy" id="2932255"/>
    <lineage>
        <taxon>Bacteria</taxon>
        <taxon>Bacillati</taxon>
        <taxon>Bacillota</taxon>
        <taxon>Bacilli</taxon>
        <taxon>Bacillales</taxon>
        <taxon>Bacillaceae</taxon>
        <taxon>Gracilibacillus</taxon>
    </lineage>
</organism>
<dbReference type="Gene3D" id="3.20.20.140">
    <property type="entry name" value="Metal-dependent hydrolases"/>
    <property type="match status" value="1"/>
</dbReference>
<dbReference type="PROSITE" id="PS51365">
    <property type="entry name" value="RENAL_DIPEPTIDASE_2"/>
    <property type="match status" value="1"/>
</dbReference>
<dbReference type="InterPro" id="IPR032466">
    <property type="entry name" value="Metal_Hydrolase"/>
</dbReference>
<dbReference type="PANTHER" id="PTHR10443">
    <property type="entry name" value="MICROSOMAL DIPEPTIDASE"/>
    <property type="match status" value="1"/>
</dbReference>
<gene>
    <name evidence="1" type="ORF">MUN87_01685</name>
</gene>
<dbReference type="PANTHER" id="PTHR10443:SF12">
    <property type="entry name" value="DIPEPTIDASE"/>
    <property type="match status" value="1"/>
</dbReference>
<dbReference type="Proteomes" id="UP000831537">
    <property type="component" value="Chromosome"/>
</dbReference>
<dbReference type="GO" id="GO:0016805">
    <property type="term" value="F:dipeptidase activity"/>
    <property type="evidence" value="ECO:0007669"/>
    <property type="project" value="UniProtKB-KW"/>
</dbReference>
<dbReference type="SUPFAM" id="SSF51556">
    <property type="entry name" value="Metallo-dependent hydrolases"/>
    <property type="match status" value="1"/>
</dbReference>
<protein>
    <submittedName>
        <fullName evidence="1">Membrane dipeptidase</fullName>
        <ecNumber evidence="1">3.4.13.-</ecNumber>
    </submittedName>
</protein>
<proteinExistence type="predicted"/>
<keyword evidence="1" id="KW-0378">Hydrolase</keyword>
<keyword evidence="2" id="KW-1185">Reference proteome</keyword>
<dbReference type="InterPro" id="IPR008257">
    <property type="entry name" value="Pept_M19"/>
</dbReference>